<dbReference type="RefSeq" id="WP_111550005.1">
    <property type="nucleotide sequence ID" value="NZ_LIGK01000008.1"/>
</dbReference>
<dbReference type="EMBL" id="QLMG01000008">
    <property type="protein sequence ID" value="RAK19737.1"/>
    <property type="molecule type" value="Genomic_DNA"/>
</dbReference>
<name>A0A327YH47_9RHOB</name>
<reference evidence="3 4" key="1">
    <citation type="submission" date="2018-06" db="EMBL/GenBank/DDBJ databases">
        <title>Genomic Encyclopedia of Archaeal and Bacterial Type Strains, Phase II (KMG-II): from individual species to whole genera.</title>
        <authorList>
            <person name="Goeker M."/>
        </authorList>
    </citation>
    <scope>NUCLEOTIDE SEQUENCE [LARGE SCALE GENOMIC DNA]</scope>
    <source>
        <strain evidence="3 4">DSM 22011</strain>
    </source>
</reference>
<keyword evidence="4" id="KW-1185">Reference proteome</keyword>
<comment type="caution">
    <text evidence="3">The sequence shown here is derived from an EMBL/GenBank/DDBJ whole genome shotgun (WGS) entry which is preliminary data.</text>
</comment>
<organism evidence="3 4">
    <name type="scientific">Salipiger aestuarii</name>
    <dbReference type="NCBI Taxonomy" id="568098"/>
    <lineage>
        <taxon>Bacteria</taxon>
        <taxon>Pseudomonadati</taxon>
        <taxon>Pseudomonadota</taxon>
        <taxon>Alphaproteobacteria</taxon>
        <taxon>Rhodobacterales</taxon>
        <taxon>Roseobacteraceae</taxon>
        <taxon>Salipiger</taxon>
    </lineage>
</organism>
<evidence type="ECO:0008006" key="5">
    <source>
        <dbReference type="Google" id="ProtNLM"/>
    </source>
</evidence>
<sequence>MFGMVALFAGVLGISAFMVTDMTSDNPADEGETDPPQDNGDVIDIDVATGAAENAAQSEGDRETVDAAVAEPAAPDDNSPDDEAGGDPLIFTAAGIAASPAPLEDFALVDDFTEVTAGDGDTVGFTMPEDSGTLYVLPADYVESTRTEDGDETYVYSGYNVYYVPADQSFPQDYQWSEDGATLYNGETYAQDAQDFQDVRLVARIDSGYIATETAYEDGTETVFDNRLGAPRITANCAVIWGA</sequence>
<evidence type="ECO:0000256" key="2">
    <source>
        <dbReference type="SAM" id="SignalP"/>
    </source>
</evidence>
<keyword evidence="2" id="KW-0732">Signal</keyword>
<protein>
    <recommendedName>
        <fullName evidence="5">MORN repeat protein</fullName>
    </recommendedName>
</protein>
<gene>
    <name evidence="3" type="ORF">ATI53_1008119</name>
</gene>
<feature type="signal peptide" evidence="2">
    <location>
        <begin position="1"/>
        <end position="18"/>
    </location>
</feature>
<proteinExistence type="predicted"/>
<dbReference type="AlphaFoldDB" id="A0A327YH47"/>
<evidence type="ECO:0000313" key="3">
    <source>
        <dbReference type="EMBL" id="RAK19737.1"/>
    </source>
</evidence>
<accession>A0A327YH47</accession>
<feature type="region of interest" description="Disordered" evidence="1">
    <location>
        <begin position="23"/>
        <end position="42"/>
    </location>
</feature>
<evidence type="ECO:0000313" key="4">
    <source>
        <dbReference type="Proteomes" id="UP000249165"/>
    </source>
</evidence>
<dbReference type="Proteomes" id="UP000249165">
    <property type="component" value="Unassembled WGS sequence"/>
</dbReference>
<evidence type="ECO:0000256" key="1">
    <source>
        <dbReference type="SAM" id="MobiDB-lite"/>
    </source>
</evidence>
<feature type="chain" id="PRO_5016394629" description="MORN repeat protein" evidence="2">
    <location>
        <begin position="19"/>
        <end position="243"/>
    </location>
</feature>